<dbReference type="OrthoDB" id="3483884at2"/>
<protein>
    <submittedName>
        <fullName evidence="1">Uncharacterized protein</fullName>
    </submittedName>
</protein>
<dbReference type="Proteomes" id="UP000322634">
    <property type="component" value="Unassembled WGS sequence"/>
</dbReference>
<sequence length="71" mass="7562">MARQIILESPILVLEHRVAVLERQVAALTEAARLLAAAVEGTPLDSPDDGEAAPAARRAHEVLLLPPLTPH</sequence>
<gene>
    <name evidence="1" type="ORF">FXF65_07115</name>
</gene>
<reference evidence="1 2" key="1">
    <citation type="submission" date="2019-08" db="EMBL/GenBank/DDBJ databases">
        <title>Actinomadura sp. nov. CYP1-5 isolated from mountain soil.</title>
        <authorList>
            <person name="Songsumanus A."/>
            <person name="Kuncharoen N."/>
            <person name="Kudo T."/>
            <person name="Yuki M."/>
            <person name="Igarashi Y."/>
            <person name="Tanasupawat S."/>
        </authorList>
    </citation>
    <scope>NUCLEOTIDE SEQUENCE [LARGE SCALE GENOMIC DNA]</scope>
    <source>
        <strain evidence="1 2">GKU157</strain>
    </source>
</reference>
<evidence type="ECO:0000313" key="2">
    <source>
        <dbReference type="Proteomes" id="UP000322634"/>
    </source>
</evidence>
<dbReference type="EMBL" id="VSFF01000003">
    <property type="protein sequence ID" value="TYC16378.1"/>
    <property type="molecule type" value="Genomic_DNA"/>
</dbReference>
<keyword evidence="2" id="KW-1185">Reference proteome</keyword>
<organism evidence="1 2">
    <name type="scientific">Actinomadura syzygii</name>
    <dbReference type="NCBI Taxonomy" id="1427538"/>
    <lineage>
        <taxon>Bacteria</taxon>
        <taxon>Bacillati</taxon>
        <taxon>Actinomycetota</taxon>
        <taxon>Actinomycetes</taxon>
        <taxon>Streptosporangiales</taxon>
        <taxon>Thermomonosporaceae</taxon>
        <taxon>Actinomadura</taxon>
    </lineage>
</organism>
<name>A0A5D0UDB4_9ACTN</name>
<evidence type="ECO:0000313" key="1">
    <source>
        <dbReference type="EMBL" id="TYC16378.1"/>
    </source>
</evidence>
<dbReference type="RefSeq" id="WP_148348933.1">
    <property type="nucleotide sequence ID" value="NZ_JBHSBF010000028.1"/>
</dbReference>
<accession>A0A5D0UDB4</accession>
<comment type="caution">
    <text evidence="1">The sequence shown here is derived from an EMBL/GenBank/DDBJ whole genome shotgun (WGS) entry which is preliminary data.</text>
</comment>
<dbReference type="AlphaFoldDB" id="A0A5D0UDB4"/>
<proteinExistence type="predicted"/>